<dbReference type="Pfam" id="PF10617">
    <property type="entry name" value="DUF2474"/>
    <property type="match status" value="1"/>
</dbReference>
<name>A0A553H2W7_9PSED</name>
<dbReference type="InterPro" id="IPR018895">
    <property type="entry name" value="DUF2474"/>
</dbReference>
<evidence type="ECO:0000313" key="2">
    <source>
        <dbReference type="EMBL" id="TRX76093.1"/>
    </source>
</evidence>
<accession>A0A553H2W7</accession>
<dbReference type="EMBL" id="VJOY01000002">
    <property type="protein sequence ID" value="TRX76093.1"/>
    <property type="molecule type" value="Genomic_DNA"/>
</dbReference>
<dbReference type="RefSeq" id="WP_143486721.1">
    <property type="nucleotide sequence ID" value="NZ_VJOY01000002.1"/>
</dbReference>
<evidence type="ECO:0000256" key="1">
    <source>
        <dbReference type="SAM" id="Phobius"/>
    </source>
</evidence>
<keyword evidence="3" id="KW-1185">Reference proteome</keyword>
<dbReference type="Proteomes" id="UP000315235">
    <property type="component" value="Unassembled WGS sequence"/>
</dbReference>
<evidence type="ECO:0000313" key="3">
    <source>
        <dbReference type="Proteomes" id="UP000315235"/>
    </source>
</evidence>
<dbReference type="AlphaFoldDB" id="A0A553H2W7"/>
<feature type="transmembrane region" description="Helical" evidence="1">
    <location>
        <begin position="7"/>
        <end position="29"/>
    </location>
</feature>
<organism evidence="2 3">
    <name type="scientific">Pseudomonas mangiferae</name>
    <dbReference type="NCBI Taxonomy" id="2593654"/>
    <lineage>
        <taxon>Bacteria</taxon>
        <taxon>Pseudomonadati</taxon>
        <taxon>Pseudomonadota</taxon>
        <taxon>Gammaproteobacteria</taxon>
        <taxon>Pseudomonadales</taxon>
        <taxon>Pseudomonadaceae</taxon>
        <taxon>Pseudomonas</taxon>
    </lineage>
</organism>
<keyword evidence="1" id="KW-0812">Transmembrane</keyword>
<proteinExistence type="predicted"/>
<keyword evidence="1" id="KW-0472">Membrane</keyword>
<gene>
    <name evidence="2" type="ORF">FM069_02580</name>
</gene>
<comment type="caution">
    <text evidence="2">The sequence shown here is derived from an EMBL/GenBank/DDBJ whole genome shotgun (WGS) entry which is preliminary data.</text>
</comment>
<protein>
    <submittedName>
        <fullName evidence="2">DUF2474 family protein</fullName>
    </submittedName>
</protein>
<sequence>MGSLWRRLAWFAGLWLGGVLAVAALAYLIRLGMGLY</sequence>
<reference evidence="2 3" key="1">
    <citation type="submission" date="2019-07" db="EMBL/GenBank/DDBJ databases">
        <title>Pseudomonas mangiferae sp. nov., isolated from bark of mango tree in Thailand.</title>
        <authorList>
            <person name="Srisuk N."/>
            <person name="Anurat P."/>
        </authorList>
    </citation>
    <scope>NUCLEOTIDE SEQUENCE [LARGE SCALE GENOMIC DNA]</scope>
    <source>
        <strain evidence="2 3">DMKU_BBB3-04</strain>
    </source>
</reference>
<keyword evidence="1" id="KW-1133">Transmembrane helix</keyword>